<dbReference type="EMBL" id="BRXR01000001">
    <property type="protein sequence ID" value="GLC30182.1"/>
    <property type="molecule type" value="Genomic_DNA"/>
</dbReference>
<comment type="caution">
    <text evidence="2">The sequence shown here is derived from an EMBL/GenBank/DDBJ whole genome shotgun (WGS) entry which is preliminary data.</text>
</comment>
<dbReference type="Gene3D" id="3.40.50.1820">
    <property type="entry name" value="alpha/beta hydrolase"/>
    <property type="match status" value="1"/>
</dbReference>
<dbReference type="Proteomes" id="UP001208567">
    <property type="component" value="Unassembled WGS sequence"/>
</dbReference>
<dbReference type="SUPFAM" id="SSF53474">
    <property type="entry name" value="alpha/beta-Hydrolases"/>
    <property type="match status" value="1"/>
</dbReference>
<keyword evidence="3" id="KW-1185">Reference proteome</keyword>
<dbReference type="Pfam" id="PF00561">
    <property type="entry name" value="Abhydrolase_1"/>
    <property type="match status" value="1"/>
</dbReference>
<proteinExistence type="predicted"/>
<protein>
    <recommendedName>
        <fullName evidence="1">AB hydrolase-1 domain-containing protein</fullName>
    </recommendedName>
</protein>
<dbReference type="InterPro" id="IPR000073">
    <property type="entry name" value="AB_hydrolase_1"/>
</dbReference>
<dbReference type="PANTHER" id="PTHR43798:SF33">
    <property type="entry name" value="HYDROLASE, PUTATIVE (AFU_ORTHOLOGUE AFUA_2G14860)-RELATED"/>
    <property type="match status" value="1"/>
</dbReference>
<sequence length="267" mass="29560">MFIKKKKLSLIILSTVLLIGILVICSVFGVFKPKESILDTRTINGKIDIGGYGLNVNCVGKGKPTVLFESGLGKYNLNWDLVQPEIAKITRTFSYDRAGLGYSDPDENNLHKTSLDQVHELHTLLEKANVKGPYIIVAHSIGGYNARLFAGTYPDEVSGILFLDCTPSDKYDVFNKEESGYLADLAKLEPHLDVVESGNQVKEITKKDTLRNVPITVISAVNSSLEYLDLSDKSKLVSSDGSGHYIQIEKEWIVIDAIKDLIKTVRK</sequence>
<evidence type="ECO:0000313" key="2">
    <source>
        <dbReference type="EMBL" id="GLC30182.1"/>
    </source>
</evidence>
<dbReference type="InterPro" id="IPR050266">
    <property type="entry name" value="AB_hydrolase_sf"/>
</dbReference>
<dbReference type="RefSeq" id="WP_264849443.1">
    <property type="nucleotide sequence ID" value="NZ_BRXR01000001.1"/>
</dbReference>
<evidence type="ECO:0000259" key="1">
    <source>
        <dbReference type="Pfam" id="PF00561"/>
    </source>
</evidence>
<name>A0ABQ5N4P4_9CLOT</name>
<reference evidence="2 3" key="1">
    <citation type="journal article" date="2024" name="Int. J. Syst. Evol. Microbiol.">
        <title>Clostridium omnivorum sp. nov., isolated from anoxic soil under the treatment of reductive soil disinfestation.</title>
        <authorList>
            <person name="Ueki A."/>
            <person name="Tonouchi A."/>
            <person name="Kaku N."/>
            <person name="Honma S."/>
            <person name="Ueki K."/>
        </authorList>
    </citation>
    <scope>NUCLEOTIDE SEQUENCE [LARGE SCALE GENOMIC DNA]</scope>
    <source>
        <strain evidence="2 3">E14</strain>
    </source>
</reference>
<accession>A0ABQ5N4P4</accession>
<organism evidence="2 3">
    <name type="scientific">Clostridium omnivorum</name>
    <dbReference type="NCBI Taxonomy" id="1604902"/>
    <lineage>
        <taxon>Bacteria</taxon>
        <taxon>Bacillati</taxon>
        <taxon>Bacillota</taxon>
        <taxon>Clostridia</taxon>
        <taxon>Eubacteriales</taxon>
        <taxon>Clostridiaceae</taxon>
        <taxon>Clostridium</taxon>
    </lineage>
</organism>
<feature type="domain" description="AB hydrolase-1" evidence="1">
    <location>
        <begin position="64"/>
        <end position="165"/>
    </location>
</feature>
<dbReference type="PANTHER" id="PTHR43798">
    <property type="entry name" value="MONOACYLGLYCEROL LIPASE"/>
    <property type="match status" value="1"/>
</dbReference>
<dbReference type="InterPro" id="IPR029058">
    <property type="entry name" value="AB_hydrolase_fold"/>
</dbReference>
<evidence type="ECO:0000313" key="3">
    <source>
        <dbReference type="Proteomes" id="UP001208567"/>
    </source>
</evidence>
<gene>
    <name evidence="2" type="ORF">bsdE14_15920</name>
</gene>